<name>A0A0A9A845_ARUDO</name>
<proteinExistence type="predicted"/>
<evidence type="ECO:0000313" key="1">
    <source>
        <dbReference type="EMBL" id="JAD47869.1"/>
    </source>
</evidence>
<reference evidence="1" key="1">
    <citation type="submission" date="2014-09" db="EMBL/GenBank/DDBJ databases">
        <authorList>
            <person name="Magalhaes I.L.F."/>
            <person name="Oliveira U."/>
            <person name="Santos F.R."/>
            <person name="Vidigal T.H.D.A."/>
            <person name="Brescovit A.D."/>
            <person name="Santos A.J."/>
        </authorList>
    </citation>
    <scope>NUCLEOTIDE SEQUENCE</scope>
    <source>
        <tissue evidence="1">Shoot tissue taken approximately 20 cm above the soil surface</tissue>
    </source>
</reference>
<organism evidence="1">
    <name type="scientific">Arundo donax</name>
    <name type="common">Giant reed</name>
    <name type="synonym">Donax arundinaceus</name>
    <dbReference type="NCBI Taxonomy" id="35708"/>
    <lineage>
        <taxon>Eukaryota</taxon>
        <taxon>Viridiplantae</taxon>
        <taxon>Streptophyta</taxon>
        <taxon>Embryophyta</taxon>
        <taxon>Tracheophyta</taxon>
        <taxon>Spermatophyta</taxon>
        <taxon>Magnoliopsida</taxon>
        <taxon>Liliopsida</taxon>
        <taxon>Poales</taxon>
        <taxon>Poaceae</taxon>
        <taxon>PACMAD clade</taxon>
        <taxon>Arundinoideae</taxon>
        <taxon>Arundineae</taxon>
        <taxon>Arundo</taxon>
    </lineage>
</organism>
<protein>
    <submittedName>
        <fullName evidence="1">Uncharacterized protein</fullName>
    </submittedName>
</protein>
<accession>A0A0A9A845</accession>
<sequence length="33" mass="3570">MVAPTSTSMLNGRNITLLNISNAIQETIVRLVV</sequence>
<reference evidence="1" key="2">
    <citation type="journal article" date="2015" name="Data Brief">
        <title>Shoot transcriptome of the giant reed, Arundo donax.</title>
        <authorList>
            <person name="Barrero R.A."/>
            <person name="Guerrero F.D."/>
            <person name="Moolhuijzen P."/>
            <person name="Goolsby J.A."/>
            <person name="Tidwell J."/>
            <person name="Bellgard S.E."/>
            <person name="Bellgard M.I."/>
        </authorList>
    </citation>
    <scope>NUCLEOTIDE SEQUENCE</scope>
    <source>
        <tissue evidence="1">Shoot tissue taken approximately 20 cm above the soil surface</tissue>
    </source>
</reference>
<dbReference type="EMBL" id="GBRH01250026">
    <property type="protein sequence ID" value="JAD47869.1"/>
    <property type="molecule type" value="Transcribed_RNA"/>
</dbReference>
<dbReference type="AlphaFoldDB" id="A0A0A9A845"/>